<protein>
    <submittedName>
        <fullName evidence="1">Uncharacterized protein</fullName>
    </submittedName>
</protein>
<keyword evidence="2" id="KW-1185">Reference proteome</keyword>
<dbReference type="EMBL" id="CYPW01000040">
    <property type="protein sequence ID" value="CUH54283.1"/>
    <property type="molecule type" value="Genomic_DNA"/>
</dbReference>
<proteinExistence type="predicted"/>
<evidence type="ECO:0000313" key="2">
    <source>
        <dbReference type="Proteomes" id="UP000054823"/>
    </source>
</evidence>
<accession>A0A0P1FDU3</accession>
<sequence>MRRLSLLLCALPVAACQTSVEPMEDSKAAKVASASSIQSVTMAEGFSFFEKYCVASFPEFEAAKAKVAELRAKSGKSPESNARRVSGYVSGKHLYLDVEQVSETRSTCAVRWGTQDSLDEMLAEETASIGKPINAFGNDFRGTGIPVDYSGWSTPRLSEKAPGVDFLILEVTAISKN</sequence>
<reference evidence="1 2" key="1">
    <citation type="submission" date="2015-09" db="EMBL/GenBank/DDBJ databases">
        <authorList>
            <consortium name="Swine Surveillance"/>
        </authorList>
    </citation>
    <scope>NUCLEOTIDE SEQUENCE [LARGE SCALE GENOMIC DNA]</scope>
    <source>
        <strain evidence="1 2">CECT 7688</strain>
    </source>
</reference>
<dbReference type="RefSeq" id="WP_058241418.1">
    <property type="nucleotide sequence ID" value="NZ_CYPW01000040.1"/>
</dbReference>
<organism evidence="1 2">
    <name type="scientific">Shimia marina</name>
    <dbReference type="NCBI Taxonomy" id="321267"/>
    <lineage>
        <taxon>Bacteria</taxon>
        <taxon>Pseudomonadati</taxon>
        <taxon>Pseudomonadota</taxon>
        <taxon>Alphaproteobacteria</taxon>
        <taxon>Rhodobacterales</taxon>
        <taxon>Roseobacteraceae</taxon>
    </lineage>
</organism>
<name>A0A0P1FDU3_9RHOB</name>
<dbReference type="Proteomes" id="UP000054823">
    <property type="component" value="Unassembled WGS sequence"/>
</dbReference>
<dbReference type="STRING" id="321267.SHM7688_03753"/>
<gene>
    <name evidence="1" type="ORF">SHM7688_03753</name>
</gene>
<evidence type="ECO:0000313" key="1">
    <source>
        <dbReference type="EMBL" id="CUH54283.1"/>
    </source>
</evidence>
<dbReference type="AlphaFoldDB" id="A0A0P1FDU3"/>